<evidence type="ECO:0000256" key="7">
    <source>
        <dbReference type="ARBA" id="ARBA00022576"/>
    </source>
</evidence>
<dbReference type="PIRSF" id="PIRSF000517">
    <property type="entry name" value="Tyr_transaminase"/>
    <property type="match status" value="1"/>
</dbReference>
<evidence type="ECO:0000256" key="11">
    <source>
        <dbReference type="ARBA" id="ARBA00031696"/>
    </source>
</evidence>
<feature type="modified residue" description="N6-(pyridoxal phosphate)lysine" evidence="13">
    <location>
        <position position="253"/>
    </location>
</feature>
<dbReference type="Pfam" id="PF00155">
    <property type="entry name" value="Aminotran_1_2"/>
    <property type="match status" value="1"/>
</dbReference>
<feature type="domain" description="Aminotransferase class I/classII large" evidence="14">
    <location>
        <begin position="45"/>
        <end position="407"/>
    </location>
</feature>
<evidence type="ECO:0000256" key="3">
    <source>
        <dbReference type="ARBA" id="ARBA00007441"/>
    </source>
</evidence>
<evidence type="ECO:0000256" key="9">
    <source>
        <dbReference type="ARBA" id="ARBA00022878"/>
    </source>
</evidence>
<evidence type="ECO:0000259" key="14">
    <source>
        <dbReference type="Pfam" id="PF00155"/>
    </source>
</evidence>
<dbReference type="PANTHER" id="PTHR45744">
    <property type="entry name" value="TYROSINE AMINOTRANSFERASE"/>
    <property type="match status" value="1"/>
</dbReference>
<dbReference type="Gene3D" id="3.90.1150.10">
    <property type="entry name" value="Aspartate Aminotransferase, domain 1"/>
    <property type="match status" value="1"/>
</dbReference>
<keyword evidence="8" id="KW-0808">Transferase</keyword>
<dbReference type="InterPro" id="IPR015421">
    <property type="entry name" value="PyrdxlP-dep_Trfase_major"/>
</dbReference>
<comment type="catalytic activity">
    <reaction evidence="12">
        <text>L-tyrosine + 2-oxoglutarate = 3-(4-hydroxyphenyl)pyruvate + L-glutamate</text>
        <dbReference type="Rhea" id="RHEA:15093"/>
        <dbReference type="ChEBI" id="CHEBI:16810"/>
        <dbReference type="ChEBI" id="CHEBI:29985"/>
        <dbReference type="ChEBI" id="CHEBI:36242"/>
        <dbReference type="ChEBI" id="CHEBI:58315"/>
        <dbReference type="EC" id="2.6.1.5"/>
    </reaction>
</comment>
<keyword evidence="7" id="KW-0032">Aminotransferase</keyword>
<keyword evidence="10" id="KW-0663">Pyridoxal phosphate</keyword>
<evidence type="ECO:0000256" key="2">
    <source>
        <dbReference type="ARBA" id="ARBA00005203"/>
    </source>
</evidence>
<evidence type="ECO:0000256" key="8">
    <source>
        <dbReference type="ARBA" id="ARBA00022679"/>
    </source>
</evidence>
<dbReference type="Gene3D" id="3.40.640.10">
    <property type="entry name" value="Type I PLP-dependent aspartate aminotransferase-like (Major domain)"/>
    <property type="match status" value="1"/>
</dbReference>
<dbReference type="NCBIfam" id="TIGR01264">
    <property type="entry name" value="tyr_amTase_E"/>
    <property type="match status" value="1"/>
</dbReference>
<dbReference type="EMBL" id="GEDC01008414">
    <property type="protein sequence ID" value="JAS28884.1"/>
    <property type="molecule type" value="Transcribed_RNA"/>
</dbReference>
<keyword evidence="9" id="KW-0828">Tyrosine catabolism</keyword>
<gene>
    <name evidence="15" type="ORF">g.38254</name>
</gene>
<dbReference type="GO" id="GO:0006572">
    <property type="term" value="P:L-tyrosine catabolic process"/>
    <property type="evidence" value="ECO:0007669"/>
    <property type="project" value="UniProtKB-KW"/>
</dbReference>
<organism evidence="15">
    <name type="scientific">Clastoptera arizonana</name>
    <name type="common">Arizona spittle bug</name>
    <dbReference type="NCBI Taxonomy" id="38151"/>
    <lineage>
        <taxon>Eukaryota</taxon>
        <taxon>Metazoa</taxon>
        <taxon>Ecdysozoa</taxon>
        <taxon>Arthropoda</taxon>
        <taxon>Hexapoda</taxon>
        <taxon>Insecta</taxon>
        <taxon>Pterygota</taxon>
        <taxon>Neoptera</taxon>
        <taxon>Paraneoptera</taxon>
        <taxon>Hemiptera</taxon>
        <taxon>Auchenorrhyncha</taxon>
        <taxon>Cercopoidea</taxon>
        <taxon>Clastopteridae</taxon>
        <taxon>Clastoptera</taxon>
    </lineage>
</organism>
<dbReference type="CDD" id="cd00609">
    <property type="entry name" value="AAT_like"/>
    <property type="match status" value="1"/>
</dbReference>
<dbReference type="PANTHER" id="PTHR45744:SF2">
    <property type="entry name" value="TYROSINE AMINOTRANSFERASE"/>
    <property type="match status" value="1"/>
</dbReference>
<dbReference type="GO" id="GO:0030170">
    <property type="term" value="F:pyridoxal phosphate binding"/>
    <property type="evidence" value="ECO:0007669"/>
    <property type="project" value="InterPro"/>
</dbReference>
<accession>A0A1B6DT86</accession>
<evidence type="ECO:0000256" key="13">
    <source>
        <dbReference type="PIRSR" id="PIRSR000517-1"/>
    </source>
</evidence>
<dbReference type="InterPro" id="IPR005958">
    <property type="entry name" value="TyrNic_aminoTrfase"/>
</dbReference>
<reference evidence="15" key="1">
    <citation type="submission" date="2015-12" db="EMBL/GenBank/DDBJ databases">
        <title>De novo transcriptome assembly of four potential Pierce s Disease insect vectors from Arizona vineyards.</title>
        <authorList>
            <person name="Tassone E.E."/>
        </authorList>
    </citation>
    <scope>NUCLEOTIDE SEQUENCE</scope>
</reference>
<feature type="non-terminal residue" evidence="15">
    <location>
        <position position="1"/>
    </location>
</feature>
<evidence type="ECO:0000256" key="6">
    <source>
        <dbReference type="ARBA" id="ARBA00015959"/>
    </source>
</evidence>
<evidence type="ECO:0000256" key="1">
    <source>
        <dbReference type="ARBA" id="ARBA00001933"/>
    </source>
</evidence>
<comment type="pathway">
    <text evidence="2">Amino-acid degradation; L-phenylalanine degradation; acetoacetate and fumarate from L-phenylalanine: step 2/6.</text>
</comment>
<name>A0A1B6DT86_9HEMI</name>
<dbReference type="EC" id="2.6.1.5" evidence="5"/>
<dbReference type="GO" id="GO:0004838">
    <property type="term" value="F:L-tyrosine-2-oxoglutarate transaminase activity"/>
    <property type="evidence" value="ECO:0007669"/>
    <property type="project" value="InterPro"/>
</dbReference>
<dbReference type="NCBIfam" id="TIGR01265">
    <property type="entry name" value="tyr_nico_aTase"/>
    <property type="match status" value="1"/>
</dbReference>
<evidence type="ECO:0000256" key="5">
    <source>
        <dbReference type="ARBA" id="ARBA00012749"/>
    </source>
</evidence>
<sequence>FQHNLATMMSKKSWNVNVSYFAQNTHNPIRAIVENLRLEPNPEKSMIALSIGDPTVFGNLVPPKEVIDAVEESLKSLKYNGYAPSTGYYEAREAVAEYSSSEIVNVQPEDVILCSGCSCAIDLCISVLANPGQNILVPNPGFSIYRTLAEGFGIIVKSYNLLPHQGWEIDLNHLESQIDLETVAIVINNPSNPCGSVYSFEHLNAILEIAHRNYIPIIADEIYEHLVYKREKFFSLASIPSEVPILSCSGLTKRFLTPGWRMGWIIIHDKNNVLGKEIRKGLQNLTQRIIGSNTLVQGALPAILKNTPKSFFDSTIDALQKNAELAFTLLSDVNGLKPYMPQGAMYMMIGIDMLNFPEFACSLEFAEAMVMEESAFCLPGECFNYPGYMRIVLTVPEELIREACFRIKHFCKNHFIEKFEVCHIYDKKSTQVLDYLFVSNEIPLPVIP</sequence>
<dbReference type="SUPFAM" id="SSF53383">
    <property type="entry name" value="PLP-dependent transferases"/>
    <property type="match status" value="1"/>
</dbReference>
<comment type="similarity">
    <text evidence="3">Belongs to the class-I pyridoxal-phosphate-dependent aminotransferase family.</text>
</comment>
<evidence type="ECO:0000256" key="4">
    <source>
        <dbReference type="ARBA" id="ARBA00011738"/>
    </source>
</evidence>
<dbReference type="InterPro" id="IPR005957">
    <property type="entry name" value="Tyrosine_aminoTrfase"/>
</dbReference>
<proteinExistence type="inferred from homology"/>
<comment type="cofactor">
    <cofactor evidence="1 13">
        <name>pyridoxal 5'-phosphate</name>
        <dbReference type="ChEBI" id="CHEBI:597326"/>
    </cofactor>
</comment>
<dbReference type="UniPathway" id="UPA00139">
    <property type="reaction ID" value="UER00338"/>
</dbReference>
<evidence type="ECO:0000313" key="15">
    <source>
        <dbReference type="EMBL" id="JAS28884.1"/>
    </source>
</evidence>
<dbReference type="InterPro" id="IPR015424">
    <property type="entry name" value="PyrdxlP-dep_Trfase"/>
</dbReference>
<protein>
    <recommendedName>
        <fullName evidence="6">Tyrosine aminotransferase</fullName>
        <ecNumber evidence="5">2.6.1.5</ecNumber>
    </recommendedName>
    <alternativeName>
        <fullName evidence="11">L-tyrosine:2-oxoglutarate aminotransferase</fullName>
    </alternativeName>
</protein>
<comment type="subunit">
    <text evidence="4">Homodimer.</text>
</comment>
<dbReference type="InterPro" id="IPR015422">
    <property type="entry name" value="PyrdxlP-dep_Trfase_small"/>
</dbReference>
<dbReference type="AlphaFoldDB" id="A0A1B6DT86"/>
<dbReference type="FunFam" id="3.40.640.10:FF:000048">
    <property type="entry name" value="tyrosine aminotransferase"/>
    <property type="match status" value="1"/>
</dbReference>
<evidence type="ECO:0000256" key="10">
    <source>
        <dbReference type="ARBA" id="ARBA00022898"/>
    </source>
</evidence>
<dbReference type="InterPro" id="IPR004839">
    <property type="entry name" value="Aminotransferase_I/II_large"/>
</dbReference>
<dbReference type="GO" id="GO:0006559">
    <property type="term" value="P:L-phenylalanine catabolic process"/>
    <property type="evidence" value="ECO:0007669"/>
    <property type="project" value="UniProtKB-UniPathway"/>
</dbReference>
<evidence type="ECO:0000256" key="12">
    <source>
        <dbReference type="ARBA" id="ARBA00047798"/>
    </source>
</evidence>